<dbReference type="CDD" id="cd07995">
    <property type="entry name" value="TPK"/>
    <property type="match status" value="1"/>
</dbReference>
<dbReference type="InterPro" id="IPR036759">
    <property type="entry name" value="TPK_catalytic_sf"/>
</dbReference>
<feature type="domain" description="Thiamin pyrophosphokinase thiamin-binding" evidence="6">
    <location>
        <begin position="135"/>
        <end position="200"/>
    </location>
</feature>
<keyword evidence="3" id="KW-0418">Kinase</keyword>
<dbReference type="SMART" id="SM00983">
    <property type="entry name" value="TPK_B1_binding"/>
    <property type="match status" value="1"/>
</dbReference>
<dbReference type="GO" id="GO:0030975">
    <property type="term" value="F:thiamine binding"/>
    <property type="evidence" value="ECO:0007669"/>
    <property type="project" value="InterPro"/>
</dbReference>
<gene>
    <name evidence="7" type="ORF">IAA54_07625</name>
</gene>
<dbReference type="EC" id="2.7.6.2" evidence="5"/>
<dbReference type="AlphaFoldDB" id="A0A9D1DR25"/>
<evidence type="ECO:0000313" key="8">
    <source>
        <dbReference type="Proteomes" id="UP000886785"/>
    </source>
</evidence>
<sequence>MTCVILGAVPEDADLIREYTKNAFVICADGGLDTALKNNIRPDLIVGDFDSAETDIPEGIETIRLPVHKDDTDMLFAVKEGFRRGCQNFFLLGALGGERFDHSIANLCVLDFISANGGKGAIISKGCQVFLLSSGKLILREQKGSIVSVFPFGVPSCNVSYHGLEYPLTHYSLQVGIPLGVSNSIVEDHAEIILHEGKMLVIVEPKAQL</sequence>
<name>A0A9D1DR25_9FIRM</name>
<keyword evidence="1 7" id="KW-0808">Transferase</keyword>
<evidence type="ECO:0000256" key="5">
    <source>
        <dbReference type="NCBIfam" id="TIGR01378"/>
    </source>
</evidence>
<dbReference type="GO" id="GO:0004788">
    <property type="term" value="F:thiamine diphosphokinase activity"/>
    <property type="evidence" value="ECO:0007669"/>
    <property type="project" value="UniProtKB-UniRule"/>
</dbReference>
<protein>
    <recommendedName>
        <fullName evidence="5">Thiamine diphosphokinase</fullName>
        <ecNumber evidence="5">2.7.6.2</ecNumber>
    </recommendedName>
</protein>
<reference evidence="7" key="2">
    <citation type="journal article" date="2021" name="PeerJ">
        <title>Extensive microbial diversity within the chicken gut microbiome revealed by metagenomics and culture.</title>
        <authorList>
            <person name="Gilroy R."/>
            <person name="Ravi A."/>
            <person name="Getino M."/>
            <person name="Pursley I."/>
            <person name="Horton D.L."/>
            <person name="Alikhan N.F."/>
            <person name="Baker D."/>
            <person name="Gharbi K."/>
            <person name="Hall N."/>
            <person name="Watson M."/>
            <person name="Adriaenssens E.M."/>
            <person name="Foster-Nyarko E."/>
            <person name="Jarju S."/>
            <person name="Secka A."/>
            <person name="Antonio M."/>
            <person name="Oren A."/>
            <person name="Chaudhuri R.R."/>
            <person name="La Ragione R."/>
            <person name="Hildebrand F."/>
            <person name="Pallen M.J."/>
        </authorList>
    </citation>
    <scope>NUCLEOTIDE SEQUENCE</scope>
    <source>
        <strain evidence="7">ChiSjej1B19-7085</strain>
    </source>
</reference>
<dbReference type="InterPro" id="IPR007373">
    <property type="entry name" value="Thiamin_PyroPKinase_B1-bd"/>
</dbReference>
<keyword evidence="2" id="KW-0547">Nucleotide-binding</keyword>
<evidence type="ECO:0000256" key="4">
    <source>
        <dbReference type="ARBA" id="ARBA00022840"/>
    </source>
</evidence>
<evidence type="ECO:0000313" key="7">
    <source>
        <dbReference type="EMBL" id="HIR57525.1"/>
    </source>
</evidence>
<dbReference type="PANTHER" id="PTHR41299:SF1">
    <property type="entry name" value="THIAMINE PYROPHOSPHOKINASE"/>
    <property type="match status" value="1"/>
</dbReference>
<dbReference type="Gene3D" id="3.40.50.10240">
    <property type="entry name" value="Thiamin pyrophosphokinase, catalytic domain"/>
    <property type="match status" value="1"/>
</dbReference>
<evidence type="ECO:0000259" key="6">
    <source>
        <dbReference type="SMART" id="SM00983"/>
    </source>
</evidence>
<dbReference type="InterPro" id="IPR007371">
    <property type="entry name" value="TPK_catalytic"/>
</dbReference>
<dbReference type="Pfam" id="PF04263">
    <property type="entry name" value="TPK_catalytic"/>
    <property type="match status" value="1"/>
</dbReference>
<organism evidence="7 8">
    <name type="scientific">Candidatus Gallacutalibacter pullicola</name>
    <dbReference type="NCBI Taxonomy" id="2840830"/>
    <lineage>
        <taxon>Bacteria</taxon>
        <taxon>Bacillati</taxon>
        <taxon>Bacillota</taxon>
        <taxon>Clostridia</taxon>
        <taxon>Eubacteriales</taxon>
        <taxon>Candidatus Gallacutalibacter</taxon>
    </lineage>
</organism>
<keyword evidence="4" id="KW-0067">ATP-binding</keyword>
<evidence type="ECO:0000256" key="1">
    <source>
        <dbReference type="ARBA" id="ARBA00022679"/>
    </source>
</evidence>
<dbReference type="EMBL" id="DVHF01000086">
    <property type="protein sequence ID" value="HIR57525.1"/>
    <property type="molecule type" value="Genomic_DNA"/>
</dbReference>
<dbReference type="GO" id="GO:0006772">
    <property type="term" value="P:thiamine metabolic process"/>
    <property type="evidence" value="ECO:0007669"/>
    <property type="project" value="UniProtKB-UniRule"/>
</dbReference>
<dbReference type="GO" id="GO:0016301">
    <property type="term" value="F:kinase activity"/>
    <property type="evidence" value="ECO:0007669"/>
    <property type="project" value="UniProtKB-KW"/>
</dbReference>
<dbReference type="SUPFAM" id="SSF63999">
    <property type="entry name" value="Thiamin pyrophosphokinase, catalytic domain"/>
    <property type="match status" value="1"/>
</dbReference>
<proteinExistence type="predicted"/>
<evidence type="ECO:0000256" key="3">
    <source>
        <dbReference type="ARBA" id="ARBA00022777"/>
    </source>
</evidence>
<dbReference type="InterPro" id="IPR006282">
    <property type="entry name" value="Thi_PPkinase"/>
</dbReference>
<dbReference type="InterPro" id="IPR036371">
    <property type="entry name" value="TPK_B1-bd_sf"/>
</dbReference>
<accession>A0A9D1DR25</accession>
<dbReference type="Pfam" id="PF04265">
    <property type="entry name" value="TPK_B1_binding"/>
    <property type="match status" value="1"/>
</dbReference>
<evidence type="ECO:0000256" key="2">
    <source>
        <dbReference type="ARBA" id="ARBA00022741"/>
    </source>
</evidence>
<dbReference type="SUPFAM" id="SSF63862">
    <property type="entry name" value="Thiamin pyrophosphokinase, substrate-binding domain"/>
    <property type="match status" value="1"/>
</dbReference>
<dbReference type="InterPro" id="IPR053149">
    <property type="entry name" value="TPK"/>
</dbReference>
<reference evidence="7" key="1">
    <citation type="submission" date="2020-10" db="EMBL/GenBank/DDBJ databases">
        <authorList>
            <person name="Gilroy R."/>
        </authorList>
    </citation>
    <scope>NUCLEOTIDE SEQUENCE</scope>
    <source>
        <strain evidence="7">ChiSjej1B19-7085</strain>
    </source>
</reference>
<dbReference type="GO" id="GO:0009229">
    <property type="term" value="P:thiamine diphosphate biosynthetic process"/>
    <property type="evidence" value="ECO:0007669"/>
    <property type="project" value="InterPro"/>
</dbReference>
<comment type="caution">
    <text evidence="7">The sequence shown here is derived from an EMBL/GenBank/DDBJ whole genome shotgun (WGS) entry which is preliminary data.</text>
</comment>
<dbReference type="PANTHER" id="PTHR41299">
    <property type="entry name" value="THIAMINE PYROPHOSPHOKINASE"/>
    <property type="match status" value="1"/>
</dbReference>
<dbReference type="Proteomes" id="UP000886785">
    <property type="component" value="Unassembled WGS sequence"/>
</dbReference>
<dbReference type="NCBIfam" id="TIGR01378">
    <property type="entry name" value="thi_PPkinase"/>
    <property type="match status" value="1"/>
</dbReference>
<dbReference type="GO" id="GO:0005524">
    <property type="term" value="F:ATP binding"/>
    <property type="evidence" value="ECO:0007669"/>
    <property type="project" value="UniProtKB-KW"/>
</dbReference>